<dbReference type="SUPFAM" id="SSF69118">
    <property type="entry name" value="AhpD-like"/>
    <property type="match status" value="1"/>
</dbReference>
<evidence type="ECO:0000313" key="2">
    <source>
        <dbReference type="EMBL" id="KZD21944.1"/>
    </source>
</evidence>
<reference evidence="2 3" key="1">
    <citation type="submission" date="2016-03" db="EMBL/GenBank/DDBJ databases">
        <title>Microsymbionts genomes from the relict species Vavilovia formosa (Stev.) Fed.</title>
        <authorList>
            <person name="Kopat V."/>
            <person name="Chirak E."/>
            <person name="Kimeklis A."/>
            <person name="Andronov E."/>
        </authorList>
    </citation>
    <scope>NUCLEOTIDE SEQUENCE [LARGE SCALE GENOMIC DNA]</scope>
    <source>
        <strain evidence="2 3">Vaf07</strain>
    </source>
</reference>
<dbReference type="Proteomes" id="UP000076574">
    <property type="component" value="Unassembled WGS sequence"/>
</dbReference>
<organism evidence="2 3">
    <name type="scientific">Tardiphaga robiniae</name>
    <dbReference type="NCBI Taxonomy" id="943830"/>
    <lineage>
        <taxon>Bacteria</taxon>
        <taxon>Pseudomonadati</taxon>
        <taxon>Pseudomonadota</taxon>
        <taxon>Alphaproteobacteria</taxon>
        <taxon>Hyphomicrobiales</taxon>
        <taxon>Nitrobacteraceae</taxon>
        <taxon>Tardiphaga</taxon>
    </lineage>
</organism>
<evidence type="ECO:0000259" key="1">
    <source>
        <dbReference type="Pfam" id="PF02627"/>
    </source>
</evidence>
<dbReference type="STRING" id="943830.A4A58_12630"/>
<name>A0A161QP10_9BRAD</name>
<dbReference type="PANTHER" id="PTHR34846:SF10">
    <property type="entry name" value="CYTOPLASMIC PROTEIN"/>
    <property type="match status" value="1"/>
</dbReference>
<gene>
    <name evidence="2" type="ORF">A4A58_12630</name>
</gene>
<dbReference type="GO" id="GO:0051920">
    <property type="term" value="F:peroxiredoxin activity"/>
    <property type="evidence" value="ECO:0007669"/>
    <property type="project" value="InterPro"/>
</dbReference>
<keyword evidence="3" id="KW-1185">Reference proteome</keyword>
<dbReference type="InterPro" id="IPR003779">
    <property type="entry name" value="CMD-like"/>
</dbReference>
<keyword evidence="2" id="KW-0560">Oxidoreductase</keyword>
<dbReference type="Gene3D" id="1.20.1290.10">
    <property type="entry name" value="AhpD-like"/>
    <property type="match status" value="1"/>
</dbReference>
<protein>
    <submittedName>
        <fullName evidence="2">Alkylhydroperoxidase</fullName>
    </submittedName>
</protein>
<dbReference type="RefSeq" id="WP_068736067.1">
    <property type="nucleotide sequence ID" value="NZ_LVYV01000034.1"/>
</dbReference>
<dbReference type="InterPro" id="IPR029032">
    <property type="entry name" value="AhpD-like"/>
</dbReference>
<dbReference type="EMBL" id="LVYV01000034">
    <property type="protein sequence ID" value="KZD21944.1"/>
    <property type="molecule type" value="Genomic_DNA"/>
</dbReference>
<comment type="caution">
    <text evidence="2">The sequence shown here is derived from an EMBL/GenBank/DDBJ whole genome shotgun (WGS) entry which is preliminary data.</text>
</comment>
<dbReference type="PANTHER" id="PTHR34846">
    <property type="entry name" value="4-CARBOXYMUCONOLACTONE DECARBOXYLASE FAMILY PROTEIN (AFU_ORTHOLOGUE AFUA_6G11590)"/>
    <property type="match status" value="1"/>
</dbReference>
<dbReference type="InterPro" id="IPR004675">
    <property type="entry name" value="AhpD_core"/>
</dbReference>
<accession>A0A161QP10</accession>
<keyword evidence="2" id="KW-0575">Peroxidase</keyword>
<evidence type="ECO:0000313" key="3">
    <source>
        <dbReference type="Proteomes" id="UP000076574"/>
    </source>
</evidence>
<dbReference type="NCBIfam" id="TIGR00778">
    <property type="entry name" value="ahpD_dom"/>
    <property type="match status" value="1"/>
</dbReference>
<dbReference type="OrthoDB" id="9801997at2"/>
<feature type="domain" description="Carboxymuconolactone decarboxylase-like" evidence="1">
    <location>
        <begin position="12"/>
        <end position="94"/>
    </location>
</feature>
<dbReference type="AlphaFoldDB" id="A0A161QP10"/>
<proteinExistence type="predicted"/>
<dbReference type="Pfam" id="PF02627">
    <property type="entry name" value="CMD"/>
    <property type="match status" value="1"/>
</dbReference>
<sequence length="154" mass="17069">MQARLNIAKAAPDAYKAVAALDQYVVKESGLEPAIVHLIKLRSSIINGCAFCVDMHVKESRHDGLSEQWINMMSVWHESTVYTPSERALLGWVDAVTLIAQTRAPDSDYEALRAHFSEEECLKITVAIGAINVWNRLAVGFRVPHPIEKSKVAA</sequence>